<keyword evidence="2" id="KW-0472">Membrane</keyword>
<feature type="signal peptide" evidence="3">
    <location>
        <begin position="1"/>
        <end position="24"/>
    </location>
</feature>
<evidence type="ECO:0000256" key="3">
    <source>
        <dbReference type="SAM" id="SignalP"/>
    </source>
</evidence>
<proteinExistence type="predicted"/>
<evidence type="ECO:0000256" key="2">
    <source>
        <dbReference type="SAM" id="Phobius"/>
    </source>
</evidence>
<evidence type="ECO:0000313" key="6">
    <source>
        <dbReference type="Proteomes" id="UP000886796"/>
    </source>
</evidence>
<evidence type="ECO:0000259" key="4">
    <source>
        <dbReference type="Pfam" id="PF12733"/>
    </source>
</evidence>
<reference evidence="5" key="2">
    <citation type="journal article" date="2021" name="PeerJ">
        <title>Extensive microbial diversity within the chicken gut microbiome revealed by metagenomics and culture.</title>
        <authorList>
            <person name="Gilroy R."/>
            <person name="Ravi A."/>
            <person name="Getino M."/>
            <person name="Pursley I."/>
            <person name="Horton D.L."/>
            <person name="Alikhan N.F."/>
            <person name="Baker D."/>
            <person name="Gharbi K."/>
            <person name="Hall N."/>
            <person name="Watson M."/>
            <person name="Adriaenssens E.M."/>
            <person name="Foster-Nyarko E."/>
            <person name="Jarju S."/>
            <person name="Secka A."/>
            <person name="Antonio M."/>
            <person name="Oren A."/>
            <person name="Chaudhuri R.R."/>
            <person name="La Ragione R."/>
            <person name="Hildebrand F."/>
            <person name="Pallen M.J."/>
        </authorList>
    </citation>
    <scope>NUCLEOTIDE SEQUENCE</scope>
    <source>
        <strain evidence="5">13361</strain>
    </source>
</reference>
<dbReference type="AlphaFoldDB" id="A0A9D0Z470"/>
<gene>
    <name evidence="5" type="ORF">IAB74_09250</name>
</gene>
<feature type="chain" id="PRO_5039162215" evidence="3">
    <location>
        <begin position="25"/>
        <end position="410"/>
    </location>
</feature>
<dbReference type="SUPFAM" id="SSF49384">
    <property type="entry name" value="Carbohydrate-binding domain"/>
    <property type="match status" value="1"/>
</dbReference>
<accession>A0A9D0Z470</accession>
<dbReference type="EMBL" id="DVFK01000119">
    <property type="protein sequence ID" value="HIQ68678.1"/>
    <property type="molecule type" value="Genomic_DNA"/>
</dbReference>
<organism evidence="5 6">
    <name type="scientific">Candidatus Faecousia excrementigallinarum</name>
    <dbReference type="NCBI Taxonomy" id="2840806"/>
    <lineage>
        <taxon>Bacteria</taxon>
        <taxon>Bacillati</taxon>
        <taxon>Bacillota</taxon>
        <taxon>Clostridia</taxon>
        <taxon>Eubacteriales</taxon>
        <taxon>Oscillospiraceae</taxon>
        <taxon>Faecousia</taxon>
    </lineage>
</organism>
<feature type="transmembrane region" description="Helical" evidence="2">
    <location>
        <begin position="378"/>
        <end position="404"/>
    </location>
</feature>
<sequence>MKKFFVTLLGTALLLALWCFSASAAGSAKLSGPGTVRAGDTITVSFTAGGGIYGGSGSLQYDSKVLTLQSFSSAMASPWVVERSGNNFVFYDNSMSKPLESGTVWTATFLVSNQAATGASISVSATGVVVSDGNADTNVGTCTYSATIAPPLSGNANLSALTVSNATLSPAFSPSTTSYETSVPYSVSSLHISATPEDENATVSVSNNSLAPNGTTDVTVTVTAENGVTKSYVIRTHREKDPNYVESAVNTLDSLSVDGFLLSPVFSPEQLEYAVYLPYETQTIVISGTKTHSLSTVTYPEIGELPVGESTYKILVTAENGDERTYAITVFRAEPFPPQETEPPTEATTEPATKPTTEATTEATTQEQVPQGTQGNGWFGSIWMAAAAACVGILLGVGGTILYFRKKKSN</sequence>
<feature type="compositionally biased region" description="Low complexity" evidence="1">
    <location>
        <begin position="342"/>
        <end position="371"/>
    </location>
</feature>
<comment type="caution">
    <text evidence="5">The sequence shown here is derived from an EMBL/GenBank/DDBJ whole genome shotgun (WGS) entry which is preliminary data.</text>
</comment>
<dbReference type="GO" id="GO:0030246">
    <property type="term" value="F:carbohydrate binding"/>
    <property type="evidence" value="ECO:0007669"/>
    <property type="project" value="InterPro"/>
</dbReference>
<evidence type="ECO:0000256" key="1">
    <source>
        <dbReference type="SAM" id="MobiDB-lite"/>
    </source>
</evidence>
<keyword evidence="2" id="KW-0812">Transmembrane</keyword>
<reference evidence="5" key="1">
    <citation type="submission" date="2020-10" db="EMBL/GenBank/DDBJ databases">
        <authorList>
            <person name="Gilroy R."/>
        </authorList>
    </citation>
    <scope>NUCLEOTIDE SEQUENCE</scope>
    <source>
        <strain evidence="5">13361</strain>
    </source>
</reference>
<dbReference type="InterPro" id="IPR008965">
    <property type="entry name" value="CBM2/CBM3_carb-bd_dom_sf"/>
</dbReference>
<keyword evidence="3" id="KW-0732">Signal</keyword>
<dbReference type="Gene3D" id="2.60.40.680">
    <property type="match status" value="1"/>
</dbReference>
<feature type="domain" description="Cadherin-like beta-sandwich-like" evidence="4">
    <location>
        <begin position="158"/>
        <end position="239"/>
    </location>
</feature>
<dbReference type="InterPro" id="IPR025883">
    <property type="entry name" value="Cadherin-like_domain"/>
</dbReference>
<dbReference type="Pfam" id="PF12733">
    <property type="entry name" value="Cadherin-like"/>
    <property type="match status" value="2"/>
</dbReference>
<keyword evidence="2" id="KW-1133">Transmembrane helix</keyword>
<evidence type="ECO:0000313" key="5">
    <source>
        <dbReference type="EMBL" id="HIQ68678.1"/>
    </source>
</evidence>
<dbReference type="Proteomes" id="UP000886796">
    <property type="component" value="Unassembled WGS sequence"/>
</dbReference>
<feature type="domain" description="Cadherin-like beta-sandwich-like" evidence="4">
    <location>
        <begin position="252"/>
        <end position="332"/>
    </location>
</feature>
<name>A0A9D0Z470_9FIRM</name>
<feature type="region of interest" description="Disordered" evidence="1">
    <location>
        <begin position="336"/>
        <end position="373"/>
    </location>
</feature>
<protein>
    <submittedName>
        <fullName evidence="5">Cadherin-like beta sandwich domain-containing protein</fullName>
    </submittedName>
</protein>